<dbReference type="Proteomes" id="UP001260715">
    <property type="component" value="Unassembled WGS sequence"/>
</dbReference>
<sequence length="137" mass="15678">MKFFFDNNMSPQLARAVRELCKVEADVSEVLHLRDRFPPNIKDEEWIAALAKEGGWVIISQDGLRKNDLERAALRNCGLVVFALQRQWAQKAHWDKAQNLVRWWPAIMAQSKRFKGGAALGVPWKFSGAGQFTQIKL</sequence>
<proteinExistence type="predicted"/>
<protein>
    <recommendedName>
        <fullName evidence="1">VapC45 PIN like domain-containing protein</fullName>
    </recommendedName>
</protein>
<organism evidence="2 3">
    <name type="scientific">Herbaspirillum frisingense</name>
    <dbReference type="NCBI Taxonomy" id="92645"/>
    <lineage>
        <taxon>Bacteria</taxon>
        <taxon>Pseudomonadati</taxon>
        <taxon>Pseudomonadota</taxon>
        <taxon>Betaproteobacteria</taxon>
        <taxon>Burkholderiales</taxon>
        <taxon>Oxalobacteraceae</taxon>
        <taxon>Herbaspirillum</taxon>
    </lineage>
</organism>
<evidence type="ECO:0000259" key="1">
    <source>
        <dbReference type="Pfam" id="PF18478"/>
    </source>
</evidence>
<feature type="domain" description="VapC45 PIN like" evidence="1">
    <location>
        <begin position="1"/>
        <end position="85"/>
    </location>
</feature>
<dbReference type="Pfam" id="PF18478">
    <property type="entry name" value="PIN_10"/>
    <property type="match status" value="1"/>
</dbReference>
<dbReference type="EMBL" id="JAVDSJ010000005">
    <property type="protein sequence ID" value="MDR6585563.1"/>
    <property type="molecule type" value="Genomic_DNA"/>
</dbReference>
<accession>A0ABU1PHZ0</accession>
<name>A0ABU1PHZ0_9BURK</name>
<dbReference type="InterPro" id="IPR041375">
    <property type="entry name" value="VapC45_PIN-like"/>
</dbReference>
<gene>
    <name evidence="2" type="ORF">J2W50_003781</name>
</gene>
<keyword evidence="3" id="KW-1185">Reference proteome</keyword>
<evidence type="ECO:0000313" key="3">
    <source>
        <dbReference type="Proteomes" id="UP001260715"/>
    </source>
</evidence>
<reference evidence="2 3" key="1">
    <citation type="submission" date="2023-07" db="EMBL/GenBank/DDBJ databases">
        <title>Sorghum-associated microbial communities from plants grown in Nebraska, USA.</title>
        <authorList>
            <person name="Schachtman D."/>
        </authorList>
    </citation>
    <scope>NUCLEOTIDE SEQUENCE [LARGE SCALE GENOMIC DNA]</scope>
    <source>
        <strain evidence="2 3">596</strain>
    </source>
</reference>
<comment type="caution">
    <text evidence="2">The sequence shown here is derived from an EMBL/GenBank/DDBJ whole genome shotgun (WGS) entry which is preliminary data.</text>
</comment>
<dbReference type="RefSeq" id="WP_310011444.1">
    <property type="nucleotide sequence ID" value="NZ_JAVDSJ010000005.1"/>
</dbReference>
<evidence type="ECO:0000313" key="2">
    <source>
        <dbReference type="EMBL" id="MDR6585563.1"/>
    </source>
</evidence>